<reference evidence="3" key="1">
    <citation type="journal article" date="2019" name="Int. J. Syst. Evol. Microbiol.">
        <title>The Global Catalogue of Microorganisms (GCM) 10K type strain sequencing project: providing services to taxonomists for standard genome sequencing and annotation.</title>
        <authorList>
            <consortium name="The Broad Institute Genomics Platform"/>
            <consortium name="The Broad Institute Genome Sequencing Center for Infectious Disease"/>
            <person name="Wu L."/>
            <person name="Ma J."/>
        </authorList>
    </citation>
    <scope>NUCLEOTIDE SEQUENCE [LARGE SCALE GENOMIC DNA]</scope>
    <source>
        <strain evidence="3">CGMCC 1.19062</strain>
    </source>
</reference>
<organism evidence="2 3">
    <name type="scientific">Lacibacterium aquatile</name>
    <dbReference type="NCBI Taxonomy" id="1168082"/>
    <lineage>
        <taxon>Bacteria</taxon>
        <taxon>Pseudomonadati</taxon>
        <taxon>Pseudomonadota</taxon>
        <taxon>Alphaproteobacteria</taxon>
        <taxon>Rhodospirillales</taxon>
        <taxon>Rhodospirillaceae</taxon>
    </lineage>
</organism>
<proteinExistence type="predicted"/>
<sequence>MAIKVAVLVGSFRKDSINQQLAKALGKLGAGKFDFQILKIEELPFYNQDIDSGNPPAAAVKFRQDVAAADAVLIVTPEYNRSVPGVLANAIEWGSRPYGQGPILGKTGALIGASIGKIGTAVAQAHLRGAFGFLDMKVMGQPEAYITVTPGLFDANNDVTDASVKDFLSGFLAKFEAWVAKNK</sequence>
<dbReference type="EMBL" id="JBHUIP010000001">
    <property type="protein sequence ID" value="MFD2261573.1"/>
    <property type="molecule type" value="Genomic_DNA"/>
</dbReference>
<dbReference type="Proteomes" id="UP001597295">
    <property type="component" value="Unassembled WGS sequence"/>
</dbReference>
<dbReference type="RefSeq" id="WP_379874478.1">
    <property type="nucleotide sequence ID" value="NZ_JBHUIP010000001.1"/>
</dbReference>
<dbReference type="PANTHER" id="PTHR30543:SF21">
    <property type="entry name" value="NAD(P)H-DEPENDENT FMN REDUCTASE LOT6"/>
    <property type="match status" value="1"/>
</dbReference>
<dbReference type="EC" id="1.-.-.-" evidence="2"/>
<dbReference type="Gene3D" id="3.40.50.360">
    <property type="match status" value="1"/>
</dbReference>
<comment type="caution">
    <text evidence="2">The sequence shown here is derived from an EMBL/GenBank/DDBJ whole genome shotgun (WGS) entry which is preliminary data.</text>
</comment>
<feature type="domain" description="NADPH-dependent FMN reductase-like" evidence="1">
    <location>
        <begin position="3"/>
        <end position="146"/>
    </location>
</feature>
<keyword evidence="2" id="KW-0560">Oxidoreductase</keyword>
<dbReference type="GO" id="GO:0016491">
    <property type="term" value="F:oxidoreductase activity"/>
    <property type="evidence" value="ECO:0007669"/>
    <property type="project" value="UniProtKB-KW"/>
</dbReference>
<dbReference type="InterPro" id="IPR005025">
    <property type="entry name" value="FMN_Rdtase-like_dom"/>
</dbReference>
<dbReference type="InterPro" id="IPR029039">
    <property type="entry name" value="Flavoprotein-like_sf"/>
</dbReference>
<gene>
    <name evidence="2" type="ORF">ACFSM5_01655</name>
</gene>
<accession>A0ABW5DM36</accession>
<name>A0ABW5DM36_9PROT</name>
<keyword evidence="3" id="KW-1185">Reference proteome</keyword>
<evidence type="ECO:0000259" key="1">
    <source>
        <dbReference type="Pfam" id="PF03358"/>
    </source>
</evidence>
<dbReference type="PANTHER" id="PTHR30543">
    <property type="entry name" value="CHROMATE REDUCTASE"/>
    <property type="match status" value="1"/>
</dbReference>
<protein>
    <submittedName>
        <fullName evidence="2">NADPH-dependent FMN reductase</fullName>
        <ecNumber evidence="2">1.-.-.-</ecNumber>
    </submittedName>
</protein>
<evidence type="ECO:0000313" key="2">
    <source>
        <dbReference type="EMBL" id="MFD2261573.1"/>
    </source>
</evidence>
<dbReference type="InterPro" id="IPR050712">
    <property type="entry name" value="NAD(P)H-dep_reductase"/>
</dbReference>
<dbReference type="Pfam" id="PF03358">
    <property type="entry name" value="FMN_red"/>
    <property type="match status" value="1"/>
</dbReference>
<evidence type="ECO:0000313" key="3">
    <source>
        <dbReference type="Proteomes" id="UP001597295"/>
    </source>
</evidence>
<dbReference type="SUPFAM" id="SSF52218">
    <property type="entry name" value="Flavoproteins"/>
    <property type="match status" value="1"/>
</dbReference>